<keyword evidence="2" id="KW-1277">Toxin-antitoxin system</keyword>
<dbReference type="PANTHER" id="PTHR35401">
    <property type="entry name" value="COPG FAMILY HELIX-TURN-HELIX PROTEIN-RELATED-RELATED"/>
    <property type="match status" value="1"/>
</dbReference>
<dbReference type="OrthoDB" id="574265at2"/>
<dbReference type="InterPro" id="IPR010985">
    <property type="entry name" value="Ribbon_hlx_hlx"/>
</dbReference>
<proteinExistence type="inferred from homology"/>
<evidence type="ECO:0000256" key="2">
    <source>
        <dbReference type="ARBA" id="ARBA00022649"/>
    </source>
</evidence>
<dbReference type="STRING" id="1123357.SAMN02745244_01615"/>
<protein>
    <submittedName>
        <fullName evidence="7">Uncharacterized conserved protein, DUF1778 family</fullName>
    </submittedName>
</protein>
<dbReference type="Proteomes" id="UP000184512">
    <property type="component" value="Unassembled WGS sequence"/>
</dbReference>
<dbReference type="PANTHER" id="PTHR35401:SF1">
    <property type="entry name" value="CYTOPLASMIC PROTEIN"/>
    <property type="match status" value="1"/>
</dbReference>
<organism evidence="7 8">
    <name type="scientific">Tessaracoccus bendigoensis DSM 12906</name>
    <dbReference type="NCBI Taxonomy" id="1123357"/>
    <lineage>
        <taxon>Bacteria</taxon>
        <taxon>Bacillati</taxon>
        <taxon>Actinomycetota</taxon>
        <taxon>Actinomycetes</taxon>
        <taxon>Propionibacteriales</taxon>
        <taxon>Propionibacteriaceae</taxon>
        <taxon>Tessaracoccus</taxon>
    </lineage>
</organism>
<dbReference type="Gene3D" id="1.20.5.780">
    <property type="entry name" value="Single helix bin"/>
    <property type="match status" value="1"/>
</dbReference>
<name>A0A1M6G4N3_9ACTN</name>
<gene>
    <name evidence="7" type="ORF">SAMN02745244_01615</name>
</gene>
<dbReference type="AlphaFoldDB" id="A0A1M6G4N3"/>
<evidence type="ECO:0000256" key="1">
    <source>
        <dbReference type="ARBA" id="ARBA00022491"/>
    </source>
</evidence>
<sequence>MSSTQEARHKRARIAVRVTAHQDALIRDAATAAGQSLTDFVTSAAVARAEDTLADRRVFRLDDEAWAQFTEILDRPAQRIAELTRLLNETSPWDDELRAP</sequence>
<reference evidence="7 8" key="1">
    <citation type="submission" date="2016-11" db="EMBL/GenBank/DDBJ databases">
        <authorList>
            <person name="Jaros S."/>
            <person name="Januszkiewicz K."/>
            <person name="Wedrychowicz H."/>
        </authorList>
    </citation>
    <scope>NUCLEOTIDE SEQUENCE [LARGE SCALE GENOMIC DNA]</scope>
    <source>
        <strain evidence="7 8">DSM 12906</strain>
    </source>
</reference>
<comment type="similarity">
    <text evidence="6">Belongs to the TacA antitoxin family.</text>
</comment>
<evidence type="ECO:0000256" key="6">
    <source>
        <dbReference type="ARBA" id="ARBA00049988"/>
    </source>
</evidence>
<keyword evidence="1" id="KW-0678">Repressor</keyword>
<evidence type="ECO:0000313" key="8">
    <source>
        <dbReference type="Proteomes" id="UP000184512"/>
    </source>
</evidence>
<keyword evidence="5" id="KW-0804">Transcription</keyword>
<dbReference type="EMBL" id="FQZG01000024">
    <property type="protein sequence ID" value="SHJ04928.1"/>
    <property type="molecule type" value="Genomic_DNA"/>
</dbReference>
<dbReference type="GO" id="GO:0006355">
    <property type="term" value="P:regulation of DNA-templated transcription"/>
    <property type="evidence" value="ECO:0007669"/>
    <property type="project" value="InterPro"/>
</dbReference>
<evidence type="ECO:0000256" key="4">
    <source>
        <dbReference type="ARBA" id="ARBA00023125"/>
    </source>
</evidence>
<dbReference type="GO" id="GO:0003677">
    <property type="term" value="F:DNA binding"/>
    <property type="evidence" value="ECO:0007669"/>
    <property type="project" value="UniProtKB-KW"/>
</dbReference>
<dbReference type="InterPro" id="IPR014795">
    <property type="entry name" value="TacA_1-like"/>
</dbReference>
<keyword evidence="4" id="KW-0238">DNA-binding</keyword>
<keyword evidence="8" id="KW-1185">Reference proteome</keyword>
<evidence type="ECO:0000256" key="5">
    <source>
        <dbReference type="ARBA" id="ARBA00023163"/>
    </source>
</evidence>
<accession>A0A1M6G4N3</accession>
<keyword evidence="3" id="KW-0805">Transcription regulation</keyword>
<dbReference type="Pfam" id="PF08681">
    <property type="entry name" value="TacA1"/>
    <property type="match status" value="1"/>
</dbReference>
<dbReference type="RefSeq" id="WP_073187006.1">
    <property type="nucleotide sequence ID" value="NZ_FQZG01000024.1"/>
</dbReference>
<evidence type="ECO:0000256" key="3">
    <source>
        <dbReference type="ARBA" id="ARBA00023015"/>
    </source>
</evidence>
<dbReference type="SUPFAM" id="SSF47598">
    <property type="entry name" value="Ribbon-helix-helix"/>
    <property type="match status" value="1"/>
</dbReference>
<evidence type="ECO:0000313" key="7">
    <source>
        <dbReference type="EMBL" id="SHJ04928.1"/>
    </source>
</evidence>